<dbReference type="PANTHER" id="PTHR44943">
    <property type="entry name" value="CELLULOSE SYNTHASE OPERON PROTEIN C"/>
    <property type="match status" value="1"/>
</dbReference>
<dbReference type="SUPFAM" id="SSF48452">
    <property type="entry name" value="TPR-like"/>
    <property type="match status" value="1"/>
</dbReference>
<dbReference type="InterPro" id="IPR027417">
    <property type="entry name" value="P-loop_NTPase"/>
</dbReference>
<keyword evidence="7" id="KW-1185">Reference proteome</keyword>
<sequence>MSNNIKLLLFMTETIKNKGYCYICDRQVEFASQNTWLRDWYKCSHCGSIPRERALMYCIDKFYPQWRNLSIHESSPGNRGASIKLKSNCPNYQASQYFTGFPLGKTHSSGWRNENLENQTFADESFDLVITQDVMEHIFHPEKAFSEIARTLKPGGAHIFTVPIVNKEKPSRVRATLKANGQINYLEAAQYHGNPVSPEGSLVTRDWGYDICEFILKHSGLYTTIVYVDDISLGIRAEYIEVLISRKIRQMSENSEGTIADQLTNLMNFPKNNNTSHFSMANKLMREGKLEEAIAYYRRAIAQNPNFAWSHHNLAEALIKQGQIDEAIASYRRAIEINPNFASFHHNLREALVKPRIMANTDEGMVDIFTTVSRDNSSEKLVAQALEKPKSSKNYVICFTERSGSSMLCSILKQTNLLGMPNEYVNPRGPMQLYLKTCPATTLEEYFELLRRTQTTPNGIFGLKSCFFDFKPLIEMGGVGKLLNPVQFIYLTRRDIILQAISGYLARKSGIWHISSQAGGAENLDYSKVEYDEEQILKLIDIQIKDRLEWERFFTLYSIEPLRIVYEDIVESPITCVKQILSFLGENTDISTEDIKSETGKTGGEIAQNYARRLRESFTL</sequence>
<dbReference type="PANTHER" id="PTHR44943:SF8">
    <property type="entry name" value="TPR REPEAT-CONTAINING PROTEIN MJ0263"/>
    <property type="match status" value="1"/>
</dbReference>
<feature type="repeat" description="TPR" evidence="3">
    <location>
        <begin position="274"/>
        <end position="307"/>
    </location>
</feature>
<dbReference type="Proteomes" id="UP000641954">
    <property type="component" value="Unassembled WGS sequence"/>
</dbReference>
<name>A0ABR8EG59_9CYAN</name>
<evidence type="ECO:0000256" key="3">
    <source>
        <dbReference type="PROSITE-ProRule" id="PRU00339"/>
    </source>
</evidence>
<dbReference type="Pfam" id="PF14559">
    <property type="entry name" value="TPR_19"/>
    <property type="match status" value="1"/>
</dbReference>
<dbReference type="InterPro" id="IPR011990">
    <property type="entry name" value="TPR-like_helical_dom_sf"/>
</dbReference>
<dbReference type="Pfam" id="PF08241">
    <property type="entry name" value="Methyltransf_11"/>
    <property type="match status" value="1"/>
</dbReference>
<evidence type="ECO:0000259" key="4">
    <source>
        <dbReference type="Pfam" id="PF08241"/>
    </source>
</evidence>
<dbReference type="InterPro" id="IPR013216">
    <property type="entry name" value="Methyltransf_11"/>
</dbReference>
<dbReference type="Gene3D" id="3.40.50.300">
    <property type="entry name" value="P-loop containing nucleotide triphosphate hydrolases"/>
    <property type="match status" value="1"/>
</dbReference>
<evidence type="ECO:0000256" key="1">
    <source>
        <dbReference type="ARBA" id="ARBA00022737"/>
    </source>
</evidence>
<dbReference type="InterPro" id="IPR024628">
    <property type="entry name" value="Sulfotransferase_Stf0_dom"/>
</dbReference>
<dbReference type="PROSITE" id="PS50293">
    <property type="entry name" value="TPR_REGION"/>
    <property type="match status" value="1"/>
</dbReference>
<feature type="domain" description="Sulphotransferase Stf0" evidence="5">
    <location>
        <begin position="395"/>
        <end position="616"/>
    </location>
</feature>
<dbReference type="Pfam" id="PF09037">
    <property type="entry name" value="Sulphotransf"/>
    <property type="match status" value="1"/>
</dbReference>
<comment type="caution">
    <text evidence="6">The sequence shown here is derived from an EMBL/GenBank/DDBJ whole genome shotgun (WGS) entry which is preliminary data.</text>
</comment>
<feature type="repeat" description="TPR" evidence="3">
    <location>
        <begin position="308"/>
        <end position="341"/>
    </location>
</feature>
<dbReference type="Gene3D" id="1.25.40.10">
    <property type="entry name" value="Tetratricopeptide repeat domain"/>
    <property type="match status" value="1"/>
</dbReference>
<keyword evidence="1" id="KW-0677">Repeat</keyword>
<dbReference type="PROSITE" id="PS50005">
    <property type="entry name" value="TPR"/>
    <property type="match status" value="2"/>
</dbReference>
<dbReference type="InterPro" id="IPR051685">
    <property type="entry name" value="Ycf3/AcsC/BcsC/TPR_MFPF"/>
</dbReference>
<dbReference type="EMBL" id="JACJSK010000027">
    <property type="protein sequence ID" value="MBD2545831.1"/>
    <property type="molecule type" value="Genomic_DNA"/>
</dbReference>
<dbReference type="RefSeq" id="WP_190879424.1">
    <property type="nucleotide sequence ID" value="NZ_JACJSK010000027.1"/>
</dbReference>
<evidence type="ECO:0000313" key="6">
    <source>
        <dbReference type="EMBL" id="MBD2545831.1"/>
    </source>
</evidence>
<evidence type="ECO:0000313" key="7">
    <source>
        <dbReference type="Proteomes" id="UP000641954"/>
    </source>
</evidence>
<dbReference type="InterPro" id="IPR019734">
    <property type="entry name" value="TPR_rpt"/>
</dbReference>
<protein>
    <submittedName>
        <fullName evidence="6">Tetratricopeptide repeat protein</fullName>
    </submittedName>
</protein>
<accession>A0ABR8EG59</accession>
<dbReference type="SUPFAM" id="SSF52540">
    <property type="entry name" value="P-loop containing nucleoside triphosphate hydrolases"/>
    <property type="match status" value="1"/>
</dbReference>
<reference evidence="6 7" key="1">
    <citation type="journal article" date="2020" name="ISME J.">
        <title>Comparative genomics reveals insights into cyanobacterial evolution and habitat adaptation.</title>
        <authorList>
            <person name="Chen M.Y."/>
            <person name="Teng W.K."/>
            <person name="Zhao L."/>
            <person name="Hu C.X."/>
            <person name="Zhou Y.K."/>
            <person name="Han B.P."/>
            <person name="Song L.R."/>
            <person name="Shu W.S."/>
        </authorList>
    </citation>
    <scope>NUCLEOTIDE SEQUENCE [LARGE SCALE GENOMIC DNA]</scope>
    <source>
        <strain evidence="6 7">FACHB-1370</strain>
    </source>
</reference>
<dbReference type="Gene3D" id="3.40.50.150">
    <property type="entry name" value="Vaccinia Virus protein VP39"/>
    <property type="match status" value="1"/>
</dbReference>
<gene>
    <name evidence="6" type="ORF">H6G72_18715</name>
</gene>
<organism evidence="6 7">
    <name type="scientific">Planktothricoides raciborskii FACHB-1370</name>
    <dbReference type="NCBI Taxonomy" id="2949576"/>
    <lineage>
        <taxon>Bacteria</taxon>
        <taxon>Bacillati</taxon>
        <taxon>Cyanobacteriota</taxon>
        <taxon>Cyanophyceae</taxon>
        <taxon>Oscillatoriophycideae</taxon>
        <taxon>Oscillatoriales</taxon>
        <taxon>Oscillatoriaceae</taxon>
        <taxon>Planktothricoides</taxon>
    </lineage>
</organism>
<evidence type="ECO:0000256" key="2">
    <source>
        <dbReference type="ARBA" id="ARBA00022803"/>
    </source>
</evidence>
<proteinExistence type="predicted"/>
<dbReference type="SUPFAM" id="SSF53335">
    <property type="entry name" value="S-adenosyl-L-methionine-dependent methyltransferases"/>
    <property type="match status" value="1"/>
</dbReference>
<feature type="domain" description="Methyltransferase type 11" evidence="4">
    <location>
        <begin position="111"/>
        <end position="160"/>
    </location>
</feature>
<dbReference type="InterPro" id="IPR029063">
    <property type="entry name" value="SAM-dependent_MTases_sf"/>
</dbReference>
<evidence type="ECO:0000259" key="5">
    <source>
        <dbReference type="Pfam" id="PF09037"/>
    </source>
</evidence>
<keyword evidence="2 3" id="KW-0802">TPR repeat</keyword>
<dbReference type="SMART" id="SM00028">
    <property type="entry name" value="TPR"/>
    <property type="match status" value="2"/>
</dbReference>
<dbReference type="CDD" id="cd02440">
    <property type="entry name" value="AdoMet_MTases"/>
    <property type="match status" value="1"/>
</dbReference>